<dbReference type="Proteomes" id="UP001201262">
    <property type="component" value="Unassembled WGS sequence"/>
</dbReference>
<dbReference type="EMBL" id="JAJTJA010000002">
    <property type="protein sequence ID" value="KAH8703221.1"/>
    <property type="molecule type" value="Genomic_DNA"/>
</dbReference>
<dbReference type="PANTHER" id="PTHR36156">
    <property type="entry name" value="SLR2101 PROTEIN"/>
    <property type="match status" value="1"/>
</dbReference>
<keyword evidence="3" id="KW-1185">Reference proteome</keyword>
<dbReference type="AlphaFoldDB" id="A0AAD4Q4G7"/>
<organism evidence="2 3">
    <name type="scientific">Talaromyces proteolyticus</name>
    <dbReference type="NCBI Taxonomy" id="1131652"/>
    <lineage>
        <taxon>Eukaryota</taxon>
        <taxon>Fungi</taxon>
        <taxon>Dikarya</taxon>
        <taxon>Ascomycota</taxon>
        <taxon>Pezizomycotina</taxon>
        <taxon>Eurotiomycetes</taxon>
        <taxon>Eurotiomycetidae</taxon>
        <taxon>Eurotiales</taxon>
        <taxon>Trichocomaceae</taxon>
        <taxon>Talaromyces</taxon>
        <taxon>Talaromyces sect. Bacilispori</taxon>
    </lineage>
</organism>
<sequence length="209" mass="23227">MPTTNPFSPSLRIISTHDPATGRAVFSDVPEHPPTGEMPSFIVGNEPSRNLRLYSTNTFPVSGLSPSSDVTREEDSNSDLKFYAHDLDHPSPPDGSNKSHTSCRIFELAPAHEGPMHRTITFDYCVVIDGVIEWELDSGERRILRKGDVAIQRGTAHSWKNITPAEENNGWARVFFVILSSEKIKVKEGRELGHGFNLPSLRDSAKSPY</sequence>
<dbReference type="SUPFAM" id="SSF51182">
    <property type="entry name" value="RmlC-like cupins"/>
    <property type="match status" value="1"/>
</dbReference>
<evidence type="ECO:0000313" key="2">
    <source>
        <dbReference type="EMBL" id="KAH8703221.1"/>
    </source>
</evidence>
<name>A0AAD4Q4G7_9EURO</name>
<accession>A0AAD4Q4G7</accession>
<dbReference type="PANTHER" id="PTHR36156:SF3">
    <property type="entry name" value="CUPIN 2 CONSERVED BARREL DOMAIN-CONTAINING PROTEIN"/>
    <property type="match status" value="1"/>
</dbReference>
<protein>
    <submittedName>
        <fullName evidence="2">Uncharacterized protein</fullName>
    </submittedName>
</protein>
<dbReference type="GeneID" id="70248115"/>
<dbReference type="RefSeq" id="XP_046076239.1">
    <property type="nucleotide sequence ID" value="XM_046217828.1"/>
</dbReference>
<gene>
    <name evidence="2" type="ORF">BGW36DRAFT_393628</name>
</gene>
<dbReference type="CDD" id="cd02231">
    <property type="entry name" value="cupin_BLL6423-like"/>
    <property type="match status" value="1"/>
</dbReference>
<dbReference type="InterPro" id="IPR047142">
    <property type="entry name" value="OryJ/VirC-like"/>
</dbReference>
<comment type="caution">
    <text evidence="2">The sequence shown here is derived from an EMBL/GenBank/DDBJ whole genome shotgun (WGS) entry which is preliminary data.</text>
</comment>
<proteinExistence type="predicted"/>
<evidence type="ECO:0000256" key="1">
    <source>
        <dbReference type="SAM" id="MobiDB-lite"/>
    </source>
</evidence>
<evidence type="ECO:0000313" key="3">
    <source>
        <dbReference type="Proteomes" id="UP001201262"/>
    </source>
</evidence>
<dbReference type="Gene3D" id="2.60.120.10">
    <property type="entry name" value="Jelly Rolls"/>
    <property type="match status" value="1"/>
</dbReference>
<reference evidence="2" key="1">
    <citation type="submission" date="2021-12" db="EMBL/GenBank/DDBJ databases">
        <title>Convergent genome expansion in fungi linked to evolution of root-endophyte symbiosis.</title>
        <authorList>
            <consortium name="DOE Joint Genome Institute"/>
            <person name="Ke Y.-H."/>
            <person name="Bonito G."/>
            <person name="Liao H.-L."/>
            <person name="Looney B."/>
            <person name="Rojas-Flechas A."/>
            <person name="Nash J."/>
            <person name="Hameed K."/>
            <person name="Schadt C."/>
            <person name="Martin F."/>
            <person name="Crous P.W."/>
            <person name="Miettinen O."/>
            <person name="Magnuson J.K."/>
            <person name="Labbe J."/>
            <person name="Jacobson D."/>
            <person name="Doktycz M.J."/>
            <person name="Veneault-Fourrey C."/>
            <person name="Kuo A."/>
            <person name="Mondo S."/>
            <person name="Calhoun S."/>
            <person name="Riley R."/>
            <person name="Ohm R."/>
            <person name="LaButti K."/>
            <person name="Andreopoulos B."/>
            <person name="Pangilinan J."/>
            <person name="Nolan M."/>
            <person name="Tritt A."/>
            <person name="Clum A."/>
            <person name="Lipzen A."/>
            <person name="Daum C."/>
            <person name="Barry K."/>
            <person name="Grigoriev I.V."/>
            <person name="Vilgalys R."/>
        </authorList>
    </citation>
    <scope>NUCLEOTIDE SEQUENCE</scope>
    <source>
        <strain evidence="2">PMI_201</strain>
    </source>
</reference>
<feature type="region of interest" description="Disordered" evidence="1">
    <location>
        <begin position="1"/>
        <end position="40"/>
    </location>
</feature>
<dbReference type="InterPro" id="IPR011051">
    <property type="entry name" value="RmlC_Cupin_sf"/>
</dbReference>
<dbReference type="InterPro" id="IPR014710">
    <property type="entry name" value="RmlC-like_jellyroll"/>
</dbReference>